<comment type="caution">
    <text evidence="2">The sequence shown here is derived from an EMBL/GenBank/DDBJ whole genome shotgun (WGS) entry which is preliminary data.</text>
</comment>
<dbReference type="InterPro" id="IPR011726">
    <property type="entry name" value="KdpF"/>
</dbReference>
<evidence type="ECO:0000256" key="1">
    <source>
        <dbReference type="SAM" id="Phobius"/>
    </source>
</evidence>
<dbReference type="RefSeq" id="WP_081450212.1">
    <property type="nucleotide sequence ID" value="NZ_CAJLBM010000008.1"/>
</dbReference>
<name>A0A9Q5SQP2_9BACT</name>
<keyword evidence="1" id="KW-0472">Membrane</keyword>
<dbReference type="AlphaFoldDB" id="A0A9Q5SQP2"/>
<evidence type="ECO:0000313" key="2">
    <source>
        <dbReference type="EMBL" id="OUO04564.1"/>
    </source>
</evidence>
<dbReference type="EMBL" id="NFIJ01000012">
    <property type="protein sequence ID" value="OUO04564.1"/>
    <property type="molecule type" value="Genomic_DNA"/>
</dbReference>
<dbReference type="GO" id="GO:0008556">
    <property type="term" value="F:P-type potassium transmembrane transporter activity"/>
    <property type="evidence" value="ECO:0007669"/>
    <property type="project" value="InterPro"/>
</dbReference>
<evidence type="ECO:0000313" key="3">
    <source>
        <dbReference type="Proteomes" id="UP000195975"/>
    </source>
</evidence>
<organism evidence="2 3">
    <name type="scientific">Parabacteroides johnsonii</name>
    <dbReference type="NCBI Taxonomy" id="387661"/>
    <lineage>
        <taxon>Bacteria</taxon>
        <taxon>Pseudomonadati</taxon>
        <taxon>Bacteroidota</taxon>
        <taxon>Bacteroidia</taxon>
        <taxon>Bacteroidales</taxon>
        <taxon>Tannerellaceae</taxon>
        <taxon>Parabacteroides</taxon>
    </lineage>
</organism>
<reference evidence="3" key="1">
    <citation type="submission" date="2017-04" db="EMBL/GenBank/DDBJ databases">
        <title>Function of individual gut microbiota members based on whole genome sequencing of pure cultures obtained from chicken caecum.</title>
        <authorList>
            <person name="Medvecky M."/>
            <person name="Cejkova D."/>
            <person name="Polansky O."/>
            <person name="Karasova D."/>
            <person name="Kubasova T."/>
            <person name="Cizek A."/>
            <person name="Rychlik I."/>
        </authorList>
    </citation>
    <scope>NUCLEOTIDE SEQUENCE [LARGE SCALE GENOMIC DNA]</scope>
    <source>
        <strain evidence="3">An42</strain>
    </source>
</reference>
<protein>
    <recommendedName>
        <fullName evidence="4">Potassium-transporting ATPase subunit F</fullName>
    </recommendedName>
</protein>
<accession>A0A9Q5SQP2</accession>
<dbReference type="Proteomes" id="UP000195975">
    <property type="component" value="Unassembled WGS sequence"/>
</dbReference>
<dbReference type="Pfam" id="PF09604">
    <property type="entry name" value="Potass_KdpF"/>
    <property type="match status" value="1"/>
</dbReference>
<feature type="transmembrane region" description="Helical" evidence="1">
    <location>
        <begin position="15"/>
        <end position="35"/>
    </location>
</feature>
<keyword evidence="1" id="KW-0812">Transmembrane</keyword>
<gene>
    <name evidence="2" type="ORF">B5F96_11910</name>
</gene>
<dbReference type="GO" id="GO:0005886">
    <property type="term" value="C:plasma membrane"/>
    <property type="evidence" value="ECO:0007669"/>
    <property type="project" value="InterPro"/>
</dbReference>
<sequence length="40" mass="4657">MCGLVRKDLEKEESMFAALFVLCLVIFGYLLYVLVKPEKF</sequence>
<evidence type="ECO:0008006" key="4">
    <source>
        <dbReference type="Google" id="ProtNLM"/>
    </source>
</evidence>
<keyword evidence="1" id="KW-1133">Transmembrane helix</keyword>
<proteinExistence type="predicted"/>